<feature type="compositionally biased region" description="Low complexity" evidence="11">
    <location>
        <begin position="64"/>
        <end position="73"/>
    </location>
</feature>
<dbReference type="InterPro" id="IPR037138">
    <property type="entry name" value="His_deacetylse_dom_sf"/>
</dbReference>
<evidence type="ECO:0000256" key="6">
    <source>
        <dbReference type="ARBA" id="ARBA00022853"/>
    </source>
</evidence>
<feature type="region of interest" description="Disordered" evidence="11">
    <location>
        <begin position="1"/>
        <end position="80"/>
    </location>
</feature>
<evidence type="ECO:0000256" key="2">
    <source>
        <dbReference type="ARBA" id="ARBA00007738"/>
    </source>
</evidence>
<feature type="compositionally biased region" description="Acidic residues" evidence="11">
    <location>
        <begin position="745"/>
        <end position="770"/>
    </location>
</feature>
<sequence>MAQTPAGPGVDAFRLPRPVPQVREPRSTSNDTPMRETPDISTEVGIHLKLETSDEDDDYEDSLLSDSSSGLEDGFPPSKKGLPISQLRTGLCYDERMRYHSEIAATSGENVHPEDPRRIYYIYKELREAGLVEEPGVVPFVEHPLLRIEAREATKKECLLIHTDEHYEFVKSTAEMSDESLIDLSEDVTMDSIYFNNLSYFSSKLSAGAAIETCRAVVSRKVKNAIAVIRPPGHHAEVTRTMGFCLFNNVCIASKVCQEDFGNECRKILIVDWDVHHGNGCQGAFYNDPNILYISLHVHMDGKFYPSGPEGDMYHCGAGAGLGKNVNIPWPSKGMGDGDYMYAFQMVVMPIATEFDPDFVIVASGFDAAAGDELGGCFVSPACYAHMTHMLMSLAGGKIAVCLEGGYNFQAISKSAVAVTRTLMGEPPDRLPATGATASAIDTIAKVRNVQSKYWRSVYPKEPVSGSFEGERLHDIIRQWQAMHLYDKFKLTQLHVFRDTVSKSFDQQVLASPNYEARKYLLMIFHDSPDLLFGSNSGVTTQQKPQDTWLVDGVQSYIRWGVSHNYGVIDINIPEFITVDPNTGSSSYGESGGYENNNVEYSSNQTDLARREGEKLASYLWENYVEPYDFPGGIFLIGAGHAFHAVAKLVSENENVYPNLTGIIGFISTNPIRPIYNHNHPWLPQWYKDNSQIFVSRAHSLWKKDGKASKRYGTLVRSEGLLLNEMMKLHEKEVFEWIAEKADVEGDEDEEDEDEDDDEAEGKTEDEEDAVAVKTSGDTESDNDTRNVLGETATANNTRGESDGDTIDDPAETETARALDSTSHQFLVPVVQSTDGTSDEGATSGGGGGGGTSAGVATNTSGPNNGGDVYMTTE</sequence>
<dbReference type="PANTHER" id="PTHR10625">
    <property type="entry name" value="HISTONE DEACETYLASE HDAC1-RELATED"/>
    <property type="match status" value="1"/>
</dbReference>
<evidence type="ECO:0000256" key="3">
    <source>
        <dbReference type="ARBA" id="ARBA00012111"/>
    </source>
</evidence>
<dbReference type="FunFam" id="3.40.800.20:FF:000005">
    <property type="entry name" value="histone deacetylase 6"/>
    <property type="match status" value="1"/>
</dbReference>
<dbReference type="InterPro" id="IPR019154">
    <property type="entry name" value="Arb2-like_domain"/>
</dbReference>
<dbReference type="GeneID" id="27322741"/>
<dbReference type="GO" id="GO:0000118">
    <property type="term" value="C:histone deacetylase complex"/>
    <property type="evidence" value="ECO:0007669"/>
    <property type="project" value="TreeGrafter"/>
</dbReference>
<keyword evidence="15" id="KW-1185">Reference proteome</keyword>
<feature type="compositionally biased region" description="Acidic residues" evidence="11">
    <location>
        <begin position="803"/>
        <end position="812"/>
    </location>
</feature>
<dbReference type="InterPro" id="IPR023696">
    <property type="entry name" value="Ureohydrolase_dom_sf"/>
</dbReference>
<dbReference type="OrthoDB" id="424012at2759"/>
<dbReference type="Gene3D" id="3.40.800.20">
    <property type="entry name" value="Histone deacetylase domain"/>
    <property type="match status" value="1"/>
</dbReference>
<keyword evidence="6" id="KW-0156">Chromatin regulator</keyword>
<dbReference type="EC" id="3.5.1.98" evidence="3"/>
<feature type="compositionally biased region" description="Low complexity" evidence="11">
    <location>
        <begin position="833"/>
        <end position="842"/>
    </location>
</feature>
<comment type="catalytic activity">
    <reaction evidence="10">
        <text>N(6)-acetyl-L-lysyl-[histone] + H2O = L-lysyl-[histone] + acetate</text>
        <dbReference type="Rhea" id="RHEA:58196"/>
        <dbReference type="Rhea" id="RHEA-COMP:9845"/>
        <dbReference type="Rhea" id="RHEA-COMP:11338"/>
        <dbReference type="ChEBI" id="CHEBI:15377"/>
        <dbReference type="ChEBI" id="CHEBI:29969"/>
        <dbReference type="ChEBI" id="CHEBI:30089"/>
        <dbReference type="ChEBI" id="CHEBI:61930"/>
        <dbReference type="EC" id="3.5.1.98"/>
    </reaction>
</comment>
<accession>A0A0D1XZK6</accession>
<evidence type="ECO:0000313" key="14">
    <source>
        <dbReference type="EMBL" id="KIV93701.1"/>
    </source>
</evidence>
<dbReference type="Proteomes" id="UP000054302">
    <property type="component" value="Unassembled WGS sequence"/>
</dbReference>
<evidence type="ECO:0000256" key="11">
    <source>
        <dbReference type="SAM" id="MobiDB-lite"/>
    </source>
</evidence>
<evidence type="ECO:0000256" key="7">
    <source>
        <dbReference type="ARBA" id="ARBA00023015"/>
    </source>
</evidence>
<name>A0A0D1XZK6_EXOME</name>
<dbReference type="OMA" id="CFVSPAC"/>
<dbReference type="STRING" id="212818.A0A0D1XZK6"/>
<dbReference type="VEuPathDB" id="FungiDB:PV10_04896"/>
<dbReference type="Pfam" id="PF09757">
    <property type="entry name" value="Arb2-like"/>
    <property type="match status" value="1"/>
</dbReference>
<dbReference type="GO" id="GO:0040029">
    <property type="term" value="P:epigenetic regulation of gene expression"/>
    <property type="evidence" value="ECO:0007669"/>
    <property type="project" value="TreeGrafter"/>
</dbReference>
<evidence type="ECO:0000259" key="13">
    <source>
        <dbReference type="Pfam" id="PF09757"/>
    </source>
</evidence>
<feature type="compositionally biased region" description="Gly residues" evidence="11">
    <location>
        <begin position="843"/>
        <end position="853"/>
    </location>
</feature>
<protein>
    <recommendedName>
        <fullName evidence="3">histone deacetylase</fullName>
        <ecNumber evidence="3">3.5.1.98</ecNumber>
    </recommendedName>
</protein>
<dbReference type="InterPro" id="IPR023801">
    <property type="entry name" value="His_deacetylse_dom"/>
</dbReference>
<feature type="region of interest" description="Disordered" evidence="11">
    <location>
        <begin position="742"/>
        <end position="874"/>
    </location>
</feature>
<dbReference type="EMBL" id="KN847522">
    <property type="protein sequence ID" value="KIV93701.1"/>
    <property type="molecule type" value="Genomic_DNA"/>
</dbReference>
<dbReference type="GO" id="GO:0141221">
    <property type="term" value="F:histone deacetylase activity, hydrolytic mechanism"/>
    <property type="evidence" value="ECO:0007669"/>
    <property type="project" value="UniProtKB-EC"/>
</dbReference>
<keyword evidence="7" id="KW-0805">Transcription regulation</keyword>
<evidence type="ECO:0000256" key="1">
    <source>
        <dbReference type="ARBA" id="ARBA00004123"/>
    </source>
</evidence>
<feature type="domain" description="Histone deacetylase" evidence="12">
    <location>
        <begin position="112"/>
        <end position="423"/>
    </location>
</feature>
<dbReference type="PANTHER" id="PTHR10625:SF5">
    <property type="entry name" value="HISTONE DEACETYLASE"/>
    <property type="match status" value="1"/>
</dbReference>
<dbReference type="AlphaFoldDB" id="A0A0D1XZK6"/>
<dbReference type="InterPro" id="IPR000286">
    <property type="entry name" value="HDACs"/>
</dbReference>
<keyword evidence="9" id="KW-0539">Nucleus</keyword>
<keyword evidence="4" id="KW-0678">Repressor</keyword>
<dbReference type="HOGENOM" id="CLU_007727_4_0_1"/>
<proteinExistence type="inferred from homology"/>
<evidence type="ECO:0000256" key="10">
    <source>
        <dbReference type="ARBA" id="ARBA00048287"/>
    </source>
</evidence>
<evidence type="ECO:0000256" key="9">
    <source>
        <dbReference type="ARBA" id="ARBA00023242"/>
    </source>
</evidence>
<evidence type="ECO:0000256" key="5">
    <source>
        <dbReference type="ARBA" id="ARBA00022801"/>
    </source>
</evidence>
<evidence type="ECO:0000313" key="15">
    <source>
        <dbReference type="Proteomes" id="UP000054302"/>
    </source>
</evidence>
<comment type="subcellular location">
    <subcellularLocation>
        <location evidence="1">Nucleus</location>
    </subcellularLocation>
</comment>
<feature type="compositionally biased region" description="Acidic residues" evidence="11">
    <location>
        <begin position="53"/>
        <end position="63"/>
    </location>
</feature>
<dbReference type="Pfam" id="PF00850">
    <property type="entry name" value="Hist_deacetyl"/>
    <property type="match status" value="1"/>
</dbReference>
<comment type="similarity">
    <text evidence="2">Belongs to the histone deacetylase family. HD type 2 subfamily.</text>
</comment>
<gene>
    <name evidence="14" type="ORF">PV10_04896</name>
</gene>
<dbReference type="PRINTS" id="PR01270">
    <property type="entry name" value="HDASUPER"/>
</dbReference>
<evidence type="ECO:0000259" key="12">
    <source>
        <dbReference type="Pfam" id="PF00850"/>
    </source>
</evidence>
<dbReference type="RefSeq" id="XP_016225275.1">
    <property type="nucleotide sequence ID" value="XM_016369487.1"/>
</dbReference>
<dbReference type="SUPFAM" id="SSF52768">
    <property type="entry name" value="Arginase/deacetylase"/>
    <property type="match status" value="1"/>
</dbReference>
<keyword evidence="8" id="KW-0804">Transcription</keyword>
<keyword evidence="5" id="KW-0378">Hydrolase</keyword>
<reference evidence="14 15" key="1">
    <citation type="submission" date="2015-01" db="EMBL/GenBank/DDBJ databases">
        <title>The Genome Sequence of Exophiala mesophila CBS40295.</title>
        <authorList>
            <consortium name="The Broad Institute Genomics Platform"/>
            <person name="Cuomo C."/>
            <person name="de Hoog S."/>
            <person name="Gorbushina A."/>
            <person name="Stielow B."/>
            <person name="Teixiera M."/>
            <person name="Abouelleil A."/>
            <person name="Chapman S.B."/>
            <person name="Priest M."/>
            <person name="Young S.K."/>
            <person name="Wortman J."/>
            <person name="Nusbaum C."/>
            <person name="Birren B."/>
        </authorList>
    </citation>
    <scope>NUCLEOTIDE SEQUENCE [LARGE SCALE GENOMIC DNA]</scope>
    <source>
        <strain evidence="14 15">CBS 40295</strain>
    </source>
</reference>
<organism evidence="14 15">
    <name type="scientific">Exophiala mesophila</name>
    <name type="common">Black yeast-like fungus</name>
    <dbReference type="NCBI Taxonomy" id="212818"/>
    <lineage>
        <taxon>Eukaryota</taxon>
        <taxon>Fungi</taxon>
        <taxon>Dikarya</taxon>
        <taxon>Ascomycota</taxon>
        <taxon>Pezizomycotina</taxon>
        <taxon>Eurotiomycetes</taxon>
        <taxon>Chaetothyriomycetidae</taxon>
        <taxon>Chaetothyriales</taxon>
        <taxon>Herpotrichiellaceae</taxon>
        <taxon>Exophiala</taxon>
    </lineage>
</organism>
<evidence type="ECO:0000256" key="8">
    <source>
        <dbReference type="ARBA" id="ARBA00023163"/>
    </source>
</evidence>
<feature type="domain" description="Arb2-like" evidence="13">
    <location>
        <begin position="472"/>
        <end position="742"/>
    </location>
</feature>
<evidence type="ECO:0000256" key="4">
    <source>
        <dbReference type="ARBA" id="ARBA00022491"/>
    </source>
</evidence>